<accession>A0AAV8V6Z4</accession>
<gene>
    <name evidence="1" type="ORF">NQ315_004010</name>
</gene>
<evidence type="ECO:0000313" key="2">
    <source>
        <dbReference type="Proteomes" id="UP001159042"/>
    </source>
</evidence>
<reference evidence="1 2" key="1">
    <citation type="journal article" date="2023" name="Insect Mol. Biol.">
        <title>Genome sequencing provides insights into the evolution of gene families encoding plant cell wall-degrading enzymes in longhorned beetles.</title>
        <authorList>
            <person name="Shin N.R."/>
            <person name="Okamura Y."/>
            <person name="Kirsch R."/>
            <person name="Pauchet Y."/>
        </authorList>
    </citation>
    <scope>NUCLEOTIDE SEQUENCE [LARGE SCALE GENOMIC DNA]</scope>
    <source>
        <strain evidence="1">EAD_L_NR</strain>
    </source>
</reference>
<dbReference type="EMBL" id="JANEYG010000384">
    <property type="protein sequence ID" value="KAJ8909943.1"/>
    <property type="molecule type" value="Genomic_DNA"/>
</dbReference>
<organism evidence="1 2">
    <name type="scientific">Exocentrus adspersus</name>
    <dbReference type="NCBI Taxonomy" id="1586481"/>
    <lineage>
        <taxon>Eukaryota</taxon>
        <taxon>Metazoa</taxon>
        <taxon>Ecdysozoa</taxon>
        <taxon>Arthropoda</taxon>
        <taxon>Hexapoda</taxon>
        <taxon>Insecta</taxon>
        <taxon>Pterygota</taxon>
        <taxon>Neoptera</taxon>
        <taxon>Endopterygota</taxon>
        <taxon>Coleoptera</taxon>
        <taxon>Polyphaga</taxon>
        <taxon>Cucujiformia</taxon>
        <taxon>Chrysomeloidea</taxon>
        <taxon>Cerambycidae</taxon>
        <taxon>Lamiinae</taxon>
        <taxon>Acanthocinini</taxon>
        <taxon>Exocentrus</taxon>
    </lineage>
</organism>
<evidence type="ECO:0000313" key="1">
    <source>
        <dbReference type="EMBL" id="KAJ8909943.1"/>
    </source>
</evidence>
<name>A0AAV8V6Z4_9CUCU</name>
<evidence type="ECO:0008006" key="3">
    <source>
        <dbReference type="Google" id="ProtNLM"/>
    </source>
</evidence>
<dbReference type="PANTHER" id="PTHR34615">
    <property type="entry name" value="PX DOMAIN-CONTAINING PROTEIN"/>
    <property type="match status" value="1"/>
</dbReference>
<protein>
    <recommendedName>
        <fullName evidence="3">DDE Tnp4 domain-containing protein</fullName>
    </recommendedName>
</protein>
<dbReference type="AlphaFoldDB" id="A0AAV8V6Z4"/>
<sequence>MSDDIVKNIFRFTREHLLRLVCLLRLPDTIYCETGHTITGLTALCIVLRRLSYPNRLNDLILMFGLSPQSLSQIIKTTLNIIVAERAERAVTAKGGAIPTCWGFIDSTAKAICRPTLDQELYYSGHKRYHCLKYQSVICPDGVIVSSKVHTTE</sequence>
<comment type="caution">
    <text evidence="1">The sequence shown here is derived from an EMBL/GenBank/DDBJ whole genome shotgun (WGS) entry which is preliminary data.</text>
</comment>
<dbReference type="Proteomes" id="UP001159042">
    <property type="component" value="Unassembled WGS sequence"/>
</dbReference>
<dbReference type="PANTHER" id="PTHR34615:SF1">
    <property type="entry name" value="PX DOMAIN-CONTAINING PROTEIN"/>
    <property type="match status" value="1"/>
</dbReference>
<keyword evidence="2" id="KW-1185">Reference proteome</keyword>
<proteinExistence type="predicted"/>